<feature type="non-terminal residue" evidence="1">
    <location>
        <position position="56"/>
    </location>
</feature>
<reference evidence="1" key="1">
    <citation type="submission" date="2021-02" db="EMBL/GenBank/DDBJ databases">
        <authorList>
            <person name="Nowell W R."/>
        </authorList>
    </citation>
    <scope>NUCLEOTIDE SEQUENCE</scope>
</reference>
<name>A0A815Y3Z4_9BILA</name>
<sequence>MTNLRSRSRLRYTNLAIALRDKRRYEVELKKENKTEEYRDLARGEIRSIDAALPIL</sequence>
<proteinExistence type="predicted"/>
<dbReference type="Proteomes" id="UP000663845">
    <property type="component" value="Unassembled WGS sequence"/>
</dbReference>
<feature type="non-terminal residue" evidence="1">
    <location>
        <position position="1"/>
    </location>
</feature>
<comment type="caution">
    <text evidence="1">The sequence shown here is derived from an EMBL/GenBank/DDBJ whole genome shotgun (WGS) entry which is preliminary data.</text>
</comment>
<dbReference type="AlphaFoldDB" id="A0A815Y3Z4"/>
<evidence type="ECO:0000313" key="1">
    <source>
        <dbReference type="EMBL" id="CAF1565783.1"/>
    </source>
</evidence>
<gene>
    <name evidence="1" type="ORF">JYZ213_LOCUS47122</name>
</gene>
<dbReference type="EMBL" id="CAJNOG010007577">
    <property type="protein sequence ID" value="CAF1565783.1"/>
    <property type="molecule type" value="Genomic_DNA"/>
</dbReference>
<protein>
    <submittedName>
        <fullName evidence="1">Uncharacterized protein</fullName>
    </submittedName>
</protein>
<evidence type="ECO:0000313" key="2">
    <source>
        <dbReference type="Proteomes" id="UP000663845"/>
    </source>
</evidence>
<organism evidence="1 2">
    <name type="scientific">Adineta steineri</name>
    <dbReference type="NCBI Taxonomy" id="433720"/>
    <lineage>
        <taxon>Eukaryota</taxon>
        <taxon>Metazoa</taxon>
        <taxon>Spiralia</taxon>
        <taxon>Gnathifera</taxon>
        <taxon>Rotifera</taxon>
        <taxon>Eurotatoria</taxon>
        <taxon>Bdelloidea</taxon>
        <taxon>Adinetida</taxon>
        <taxon>Adinetidae</taxon>
        <taxon>Adineta</taxon>
    </lineage>
</organism>
<accession>A0A815Y3Z4</accession>